<organism evidence="3 4">
    <name type="scientific">Sedimentitalea xiamensis</name>
    <dbReference type="NCBI Taxonomy" id="3050037"/>
    <lineage>
        <taxon>Bacteria</taxon>
        <taxon>Pseudomonadati</taxon>
        <taxon>Pseudomonadota</taxon>
        <taxon>Alphaproteobacteria</taxon>
        <taxon>Rhodobacterales</taxon>
        <taxon>Paracoccaceae</taxon>
        <taxon>Sedimentitalea</taxon>
    </lineage>
</organism>
<evidence type="ECO:0000256" key="2">
    <source>
        <dbReference type="SAM" id="SignalP"/>
    </source>
</evidence>
<evidence type="ECO:0000313" key="4">
    <source>
        <dbReference type="Proteomes" id="UP001227126"/>
    </source>
</evidence>
<proteinExistence type="predicted"/>
<dbReference type="EMBL" id="JASNJE010000017">
    <property type="protein sequence ID" value="MDK3074226.1"/>
    <property type="molecule type" value="Genomic_DNA"/>
</dbReference>
<accession>A0ABT7FGH3</accession>
<feature type="chain" id="PRO_5046627033" description="UrcA family protein" evidence="2">
    <location>
        <begin position="27"/>
        <end position="196"/>
    </location>
</feature>
<keyword evidence="2" id="KW-0732">Signal</keyword>
<name>A0ABT7FGH3_9RHOB</name>
<comment type="caution">
    <text evidence="3">The sequence shown here is derived from an EMBL/GenBank/DDBJ whole genome shotgun (WGS) entry which is preliminary data.</text>
</comment>
<sequence length="196" mass="20643">MKINSHSFSTALAIAATALAGSPAVAQGVGPGVLYTVILPAGEFGSQNYTDVLTGNIAAAQKFCAELGNDSYTVDCLSERLEKIADDIPRDSDYAEVKTILKNTSDQLADLARANRDPAQTRGRATRAGENPVTTTRPLTPVRPEAVPQVNAQAQAILDNTQTLLLRSAEGSESKALQYSRIADALGSSKVLLRSA</sequence>
<evidence type="ECO:0008006" key="5">
    <source>
        <dbReference type="Google" id="ProtNLM"/>
    </source>
</evidence>
<dbReference type="Proteomes" id="UP001227126">
    <property type="component" value="Unassembled WGS sequence"/>
</dbReference>
<evidence type="ECO:0000313" key="3">
    <source>
        <dbReference type="EMBL" id="MDK3074226.1"/>
    </source>
</evidence>
<reference evidence="3 4" key="1">
    <citation type="submission" date="2023-05" db="EMBL/GenBank/DDBJ databases">
        <title>Sedimentitalea sp. nov. JM2-8.</title>
        <authorList>
            <person name="Huang J."/>
        </authorList>
    </citation>
    <scope>NUCLEOTIDE SEQUENCE [LARGE SCALE GENOMIC DNA]</scope>
    <source>
        <strain evidence="3 4">JM2-8</strain>
    </source>
</reference>
<feature type="region of interest" description="Disordered" evidence="1">
    <location>
        <begin position="114"/>
        <end position="141"/>
    </location>
</feature>
<gene>
    <name evidence="3" type="ORF">QO034_13995</name>
</gene>
<dbReference type="RefSeq" id="WP_284486161.1">
    <property type="nucleotide sequence ID" value="NZ_JASNJE010000017.1"/>
</dbReference>
<feature type="signal peptide" evidence="2">
    <location>
        <begin position="1"/>
        <end position="26"/>
    </location>
</feature>
<feature type="compositionally biased region" description="Low complexity" evidence="1">
    <location>
        <begin position="132"/>
        <end position="141"/>
    </location>
</feature>
<keyword evidence="4" id="KW-1185">Reference proteome</keyword>
<evidence type="ECO:0000256" key="1">
    <source>
        <dbReference type="SAM" id="MobiDB-lite"/>
    </source>
</evidence>
<protein>
    <recommendedName>
        <fullName evidence="5">UrcA family protein</fullName>
    </recommendedName>
</protein>